<accession>A0ABD3BZS4</accession>
<organism evidence="2 3">
    <name type="scientific">Castilleja foliolosa</name>
    <dbReference type="NCBI Taxonomy" id="1961234"/>
    <lineage>
        <taxon>Eukaryota</taxon>
        <taxon>Viridiplantae</taxon>
        <taxon>Streptophyta</taxon>
        <taxon>Embryophyta</taxon>
        <taxon>Tracheophyta</taxon>
        <taxon>Spermatophyta</taxon>
        <taxon>Magnoliopsida</taxon>
        <taxon>eudicotyledons</taxon>
        <taxon>Gunneridae</taxon>
        <taxon>Pentapetalae</taxon>
        <taxon>asterids</taxon>
        <taxon>lamiids</taxon>
        <taxon>Lamiales</taxon>
        <taxon>Orobanchaceae</taxon>
        <taxon>Pedicularideae</taxon>
        <taxon>Castillejinae</taxon>
        <taxon>Castilleja</taxon>
    </lineage>
</organism>
<reference evidence="3" key="1">
    <citation type="journal article" date="2024" name="IScience">
        <title>Strigolactones Initiate the Formation of Haustorium-like Structures in Castilleja.</title>
        <authorList>
            <person name="Buerger M."/>
            <person name="Peterson D."/>
            <person name="Chory J."/>
        </authorList>
    </citation>
    <scope>NUCLEOTIDE SEQUENCE [LARGE SCALE GENOMIC DNA]</scope>
</reference>
<feature type="domain" description="Protein ENHANCED DISEASE RESISTANCE 2 C-terminal" evidence="1">
    <location>
        <begin position="29"/>
        <end position="61"/>
    </location>
</feature>
<dbReference type="Proteomes" id="UP001632038">
    <property type="component" value="Unassembled WGS sequence"/>
</dbReference>
<dbReference type="Pfam" id="PF07059">
    <property type="entry name" value="EDR2_C"/>
    <property type="match status" value="1"/>
</dbReference>
<dbReference type="PANTHER" id="PTHR12136">
    <property type="entry name" value="ENHANCED DISEASE RESISTANCE-RELATED"/>
    <property type="match status" value="1"/>
</dbReference>
<keyword evidence="3" id="KW-1185">Reference proteome</keyword>
<dbReference type="InterPro" id="IPR009769">
    <property type="entry name" value="EDR2_C"/>
</dbReference>
<name>A0ABD3BZS4_9LAMI</name>
<evidence type="ECO:0000259" key="1">
    <source>
        <dbReference type="Pfam" id="PF07059"/>
    </source>
</evidence>
<dbReference type="PANTHER" id="PTHR12136:SF115">
    <property type="entry name" value="PROTEIN ENHANCED DISEASE RESISTANCE 2-LIKE ISOFORM X1"/>
    <property type="match status" value="1"/>
</dbReference>
<dbReference type="EMBL" id="JAVIJP010000058">
    <property type="protein sequence ID" value="KAL3622799.1"/>
    <property type="molecule type" value="Genomic_DNA"/>
</dbReference>
<comment type="caution">
    <text evidence="2">The sequence shown here is derived from an EMBL/GenBank/DDBJ whole genome shotgun (WGS) entry which is preliminary data.</text>
</comment>
<dbReference type="InterPro" id="IPR045096">
    <property type="entry name" value="EDR2-like"/>
</dbReference>
<dbReference type="AlphaFoldDB" id="A0ABD3BZS4"/>
<sequence length="68" mass="7998">MQMVGADWLRSDKLKMILQAGMEALFRVTPIEETPLLEHFINGDDSFRNSRFKLIPYIYKSDYRSNLS</sequence>
<proteinExistence type="predicted"/>
<gene>
    <name evidence="2" type="ORF">CASFOL_033407</name>
</gene>
<protein>
    <recommendedName>
        <fullName evidence="1">Protein ENHANCED DISEASE RESISTANCE 2 C-terminal domain-containing protein</fullName>
    </recommendedName>
</protein>
<evidence type="ECO:0000313" key="3">
    <source>
        <dbReference type="Proteomes" id="UP001632038"/>
    </source>
</evidence>
<evidence type="ECO:0000313" key="2">
    <source>
        <dbReference type="EMBL" id="KAL3622799.1"/>
    </source>
</evidence>